<accession>A0A2A6CJ84</accession>
<protein>
    <submittedName>
        <fullName evidence="1">Uncharacterized protein</fullName>
    </submittedName>
</protein>
<keyword evidence="2" id="KW-1185">Reference proteome</keyword>
<evidence type="ECO:0000313" key="1">
    <source>
        <dbReference type="EnsemblMetazoa" id="PPA45636.1"/>
    </source>
</evidence>
<organism evidence="1 2">
    <name type="scientific">Pristionchus pacificus</name>
    <name type="common">Parasitic nematode worm</name>
    <dbReference type="NCBI Taxonomy" id="54126"/>
    <lineage>
        <taxon>Eukaryota</taxon>
        <taxon>Metazoa</taxon>
        <taxon>Ecdysozoa</taxon>
        <taxon>Nematoda</taxon>
        <taxon>Chromadorea</taxon>
        <taxon>Rhabditida</taxon>
        <taxon>Rhabditina</taxon>
        <taxon>Diplogasteromorpha</taxon>
        <taxon>Diplogasteroidea</taxon>
        <taxon>Neodiplogasteridae</taxon>
        <taxon>Pristionchus</taxon>
    </lineage>
</organism>
<sequence>MALFGSKITFILALLLTNAGITSTVPEPNPSTDNTTTETPCIEKTVCSEEELQAILHQVDTSYNYT</sequence>
<dbReference type="AlphaFoldDB" id="A0A2A6CJ84"/>
<reference evidence="2" key="1">
    <citation type="journal article" date="2008" name="Nat. Genet.">
        <title>The Pristionchus pacificus genome provides a unique perspective on nematode lifestyle and parasitism.</title>
        <authorList>
            <person name="Dieterich C."/>
            <person name="Clifton S.W."/>
            <person name="Schuster L.N."/>
            <person name="Chinwalla A."/>
            <person name="Delehaunty K."/>
            <person name="Dinkelacker I."/>
            <person name="Fulton L."/>
            <person name="Fulton R."/>
            <person name="Godfrey J."/>
            <person name="Minx P."/>
            <person name="Mitreva M."/>
            <person name="Roeseler W."/>
            <person name="Tian H."/>
            <person name="Witte H."/>
            <person name="Yang S.P."/>
            <person name="Wilson R.K."/>
            <person name="Sommer R.J."/>
        </authorList>
    </citation>
    <scope>NUCLEOTIDE SEQUENCE [LARGE SCALE GENOMIC DNA]</scope>
    <source>
        <strain evidence="2">PS312</strain>
    </source>
</reference>
<accession>A0A8R1Z5Y9</accession>
<proteinExistence type="predicted"/>
<gene>
    <name evidence="1" type="primary">WBGene00284005</name>
</gene>
<name>A0A2A6CJ84_PRIPA</name>
<evidence type="ECO:0000313" key="2">
    <source>
        <dbReference type="Proteomes" id="UP000005239"/>
    </source>
</evidence>
<dbReference type="Proteomes" id="UP000005239">
    <property type="component" value="Unassembled WGS sequence"/>
</dbReference>
<reference evidence="1" key="2">
    <citation type="submission" date="2022-06" db="UniProtKB">
        <authorList>
            <consortium name="EnsemblMetazoa"/>
        </authorList>
    </citation>
    <scope>IDENTIFICATION</scope>
    <source>
        <strain evidence="1">PS312</strain>
    </source>
</reference>
<dbReference type="EnsemblMetazoa" id="PPA45636.1">
    <property type="protein sequence ID" value="PPA45636.1"/>
    <property type="gene ID" value="WBGene00284005"/>
</dbReference>